<accession>A0ABD3RIJ6</accession>
<evidence type="ECO:0000256" key="1">
    <source>
        <dbReference type="SAM" id="MobiDB-lite"/>
    </source>
</evidence>
<evidence type="ECO:0000313" key="3">
    <source>
        <dbReference type="EMBL" id="KAL3807285.1"/>
    </source>
</evidence>
<protein>
    <submittedName>
        <fullName evidence="3">Uncharacterized protein</fullName>
    </submittedName>
</protein>
<feature type="region of interest" description="Disordered" evidence="1">
    <location>
        <begin position="99"/>
        <end position="145"/>
    </location>
</feature>
<name>A0ABD3RIJ6_9STRA</name>
<keyword evidence="2" id="KW-0812">Transmembrane</keyword>
<feature type="transmembrane region" description="Helical" evidence="2">
    <location>
        <begin position="218"/>
        <end position="239"/>
    </location>
</feature>
<feature type="compositionally biased region" description="Acidic residues" evidence="1">
    <location>
        <begin position="128"/>
        <end position="137"/>
    </location>
</feature>
<keyword evidence="2" id="KW-0472">Membrane</keyword>
<sequence>MPYSRRRRRRRRRRRGGGVTTATCLVLLLCLHYPDEHVATALSLRSSSVSVGCILSRGSCCWMTSSMVAPCNHRNHRNHNQRRTMTIATTITTKMTAYRLDPVHSRMSGRSHLSMGNDDDNVGRSNDDENEEHENENDAAPPPSYPNFLRRFTDPIIDDPALPLTDALMSQIVAPTLQVYWLVVNGSPRPTWLASTAVVGRYSNTDAHFLAGSMLTPVLIHGAGLAVCWIMGALAANMYEGRSYSPSSASSMSSSTSFLERYSSVLGGIIRAGSFAIGILVLSTQMDLLFEFRGRYVTLGESDESDFRLLVAYVEVINDVFWEGLVISSWRIAHAHFMSVDDDQRGRF</sequence>
<dbReference type="EMBL" id="JALLPB020000648">
    <property type="protein sequence ID" value="KAL3807285.1"/>
    <property type="molecule type" value="Genomic_DNA"/>
</dbReference>
<reference evidence="3 4" key="1">
    <citation type="submission" date="2024-10" db="EMBL/GenBank/DDBJ databases">
        <title>Updated reference genomes for cyclostephanoid diatoms.</title>
        <authorList>
            <person name="Roberts W.R."/>
            <person name="Alverson A.J."/>
        </authorList>
    </citation>
    <scope>NUCLEOTIDE SEQUENCE [LARGE SCALE GENOMIC DNA]</scope>
    <source>
        <strain evidence="3 4">AJA228-03</strain>
    </source>
</reference>
<evidence type="ECO:0000313" key="4">
    <source>
        <dbReference type="Proteomes" id="UP001530377"/>
    </source>
</evidence>
<keyword evidence="2" id="KW-1133">Transmembrane helix</keyword>
<keyword evidence="4" id="KW-1185">Reference proteome</keyword>
<proteinExistence type="predicted"/>
<gene>
    <name evidence="3" type="ORF">ACHAXA_009199</name>
</gene>
<organism evidence="3 4">
    <name type="scientific">Cyclostephanos tholiformis</name>
    <dbReference type="NCBI Taxonomy" id="382380"/>
    <lineage>
        <taxon>Eukaryota</taxon>
        <taxon>Sar</taxon>
        <taxon>Stramenopiles</taxon>
        <taxon>Ochrophyta</taxon>
        <taxon>Bacillariophyta</taxon>
        <taxon>Coscinodiscophyceae</taxon>
        <taxon>Thalassiosirophycidae</taxon>
        <taxon>Stephanodiscales</taxon>
        <taxon>Stephanodiscaceae</taxon>
        <taxon>Cyclostephanos</taxon>
    </lineage>
</organism>
<dbReference type="Proteomes" id="UP001530377">
    <property type="component" value="Unassembled WGS sequence"/>
</dbReference>
<evidence type="ECO:0000256" key="2">
    <source>
        <dbReference type="SAM" id="Phobius"/>
    </source>
</evidence>
<comment type="caution">
    <text evidence="3">The sequence shown here is derived from an EMBL/GenBank/DDBJ whole genome shotgun (WGS) entry which is preliminary data.</text>
</comment>
<feature type="transmembrane region" description="Helical" evidence="2">
    <location>
        <begin position="259"/>
        <end position="282"/>
    </location>
</feature>
<dbReference type="AlphaFoldDB" id="A0ABD3RIJ6"/>